<dbReference type="RefSeq" id="WP_103961526.1">
    <property type="nucleotide sequence ID" value="NZ_FNVT01000016.1"/>
</dbReference>
<dbReference type="EMBL" id="FNVT01000016">
    <property type="protein sequence ID" value="SEH00369.1"/>
    <property type="molecule type" value="Genomic_DNA"/>
</dbReference>
<evidence type="ECO:0008006" key="4">
    <source>
        <dbReference type="Google" id="ProtNLM"/>
    </source>
</evidence>
<keyword evidence="1" id="KW-0472">Membrane</keyword>
<dbReference type="AlphaFoldDB" id="A0A1H6EU69"/>
<keyword evidence="3" id="KW-1185">Reference proteome</keyword>
<organism evidence="2 3">
    <name type="scientific">Nonomuraea solani</name>
    <dbReference type="NCBI Taxonomy" id="1144553"/>
    <lineage>
        <taxon>Bacteria</taxon>
        <taxon>Bacillati</taxon>
        <taxon>Actinomycetota</taxon>
        <taxon>Actinomycetes</taxon>
        <taxon>Streptosporangiales</taxon>
        <taxon>Streptosporangiaceae</taxon>
        <taxon>Nonomuraea</taxon>
    </lineage>
</organism>
<proteinExistence type="predicted"/>
<feature type="transmembrane region" description="Helical" evidence="1">
    <location>
        <begin position="43"/>
        <end position="62"/>
    </location>
</feature>
<keyword evidence="1" id="KW-1133">Transmembrane helix</keyword>
<reference evidence="2 3" key="1">
    <citation type="submission" date="2016-10" db="EMBL/GenBank/DDBJ databases">
        <authorList>
            <person name="de Groot N.N."/>
        </authorList>
    </citation>
    <scope>NUCLEOTIDE SEQUENCE [LARGE SCALE GENOMIC DNA]</scope>
    <source>
        <strain evidence="2 3">CGMCC 4.7037</strain>
    </source>
</reference>
<dbReference type="OrthoDB" id="5189326at2"/>
<evidence type="ECO:0000313" key="3">
    <source>
        <dbReference type="Proteomes" id="UP000236732"/>
    </source>
</evidence>
<evidence type="ECO:0000256" key="1">
    <source>
        <dbReference type="SAM" id="Phobius"/>
    </source>
</evidence>
<protein>
    <recommendedName>
        <fullName evidence="4">PQQ-like domain-containing protein</fullName>
    </recommendedName>
</protein>
<gene>
    <name evidence="2" type="ORF">SAMN05444920_116104</name>
</gene>
<accession>A0A1H6EU69</accession>
<evidence type="ECO:0000313" key="2">
    <source>
        <dbReference type="EMBL" id="SEH00369.1"/>
    </source>
</evidence>
<keyword evidence="1" id="KW-0812">Transmembrane</keyword>
<dbReference type="SUPFAM" id="SSF69304">
    <property type="entry name" value="Tricorn protease N-terminal domain"/>
    <property type="match status" value="1"/>
</dbReference>
<name>A0A1H6EU69_9ACTN</name>
<dbReference type="Proteomes" id="UP000236732">
    <property type="component" value="Unassembled WGS sequence"/>
</dbReference>
<sequence>MTKELEDDLQRVLGRAAEIAPQAPGGFSAHIARTSRRRRTRTLAVATALAAAVVAGGVTATVRGLDQGGTQIAVAPGEQIPDPVEKVWPAAVWKIPARLPDGGKFQPKLFIDDKTVLLETWESFEKANALYAYDLATGQVRKITDIRTRKGVYASNYIVGAGRVIWMTAEKKGTRFWSAPLEGGQPTAITTDTPIAGAVDKATVTGDRIAFSLAKGGVFTLPLTGGGVTPVAGAERHHILRWPWVGTPGPHMPDNVTSFEELLNAETGETSKAVTRPGEEFVTCGVTMCVGVRADNSAFHRLRDGSQERDLPGQAIAGLALDRFMTVMMTGATRGQALLDVTTGTSADLGLRPDAKGQMLSIYPGLDSDPLITYELDGRYVLIDLTRIG</sequence>